<evidence type="ECO:0000313" key="4">
    <source>
        <dbReference type="EMBL" id="KAK6918992.1"/>
    </source>
</evidence>
<dbReference type="PROSITE" id="PS51375">
    <property type="entry name" value="PPR"/>
    <property type="match status" value="4"/>
</dbReference>
<protein>
    <submittedName>
        <fullName evidence="4">E motif</fullName>
    </submittedName>
</protein>
<dbReference type="Pfam" id="PF01535">
    <property type="entry name" value="PPR"/>
    <property type="match status" value="1"/>
</dbReference>
<dbReference type="SUPFAM" id="SSF48452">
    <property type="entry name" value="TPR-like"/>
    <property type="match status" value="1"/>
</dbReference>
<dbReference type="InterPro" id="IPR046848">
    <property type="entry name" value="E_motif"/>
</dbReference>
<dbReference type="InterPro" id="IPR046960">
    <property type="entry name" value="PPR_At4g14850-like_plant"/>
</dbReference>
<dbReference type="EMBL" id="JBAMMX010000022">
    <property type="protein sequence ID" value="KAK6918992.1"/>
    <property type="molecule type" value="Genomic_DNA"/>
</dbReference>
<feature type="repeat" description="PPR" evidence="2">
    <location>
        <begin position="144"/>
        <end position="179"/>
    </location>
</feature>
<comment type="caution">
    <text evidence="4">The sequence shown here is derived from an EMBL/GenBank/DDBJ whole genome shotgun (WGS) entry which is preliminary data.</text>
</comment>
<evidence type="ECO:0000256" key="1">
    <source>
        <dbReference type="ARBA" id="ARBA00022737"/>
    </source>
</evidence>
<accession>A0AAN8YZQ8</accession>
<keyword evidence="3" id="KW-0472">Membrane</keyword>
<dbReference type="PANTHER" id="PTHR47926">
    <property type="entry name" value="PENTATRICOPEPTIDE REPEAT-CONTAINING PROTEIN"/>
    <property type="match status" value="1"/>
</dbReference>
<keyword evidence="1" id="KW-0677">Repeat</keyword>
<keyword evidence="3" id="KW-0812">Transmembrane</keyword>
<dbReference type="Pfam" id="PF13041">
    <property type="entry name" value="PPR_2"/>
    <property type="match status" value="2"/>
</dbReference>
<dbReference type="AlphaFoldDB" id="A0AAN8YZQ8"/>
<organism evidence="4 5">
    <name type="scientific">Dillenia turbinata</name>
    <dbReference type="NCBI Taxonomy" id="194707"/>
    <lineage>
        <taxon>Eukaryota</taxon>
        <taxon>Viridiplantae</taxon>
        <taxon>Streptophyta</taxon>
        <taxon>Embryophyta</taxon>
        <taxon>Tracheophyta</taxon>
        <taxon>Spermatophyta</taxon>
        <taxon>Magnoliopsida</taxon>
        <taxon>eudicotyledons</taxon>
        <taxon>Gunneridae</taxon>
        <taxon>Pentapetalae</taxon>
        <taxon>Dilleniales</taxon>
        <taxon>Dilleniaceae</taxon>
        <taxon>Dillenia</taxon>
    </lineage>
</organism>
<dbReference type="PANTHER" id="PTHR47926:SF426">
    <property type="entry name" value="TETRATRICOPEPTIDE-LIKE HELICAL DOMAIN SUPERFAMILY, DYW DOMAIN-CONTAINING PROTEIN"/>
    <property type="match status" value="1"/>
</dbReference>
<dbReference type="GO" id="GO:0009451">
    <property type="term" value="P:RNA modification"/>
    <property type="evidence" value="ECO:0007669"/>
    <property type="project" value="InterPro"/>
</dbReference>
<name>A0AAN8YZQ8_9MAGN</name>
<keyword evidence="5" id="KW-1185">Reference proteome</keyword>
<dbReference type="InterPro" id="IPR011990">
    <property type="entry name" value="TPR-like_helical_dom_sf"/>
</dbReference>
<dbReference type="Gene3D" id="1.25.40.10">
    <property type="entry name" value="Tetratricopeptide repeat domain"/>
    <property type="match status" value="3"/>
</dbReference>
<feature type="repeat" description="PPR" evidence="2">
    <location>
        <begin position="112"/>
        <end position="142"/>
    </location>
</feature>
<dbReference type="NCBIfam" id="TIGR00756">
    <property type="entry name" value="PPR"/>
    <property type="match status" value="2"/>
</dbReference>
<dbReference type="InterPro" id="IPR002885">
    <property type="entry name" value="PPR_rpt"/>
</dbReference>
<evidence type="ECO:0000313" key="5">
    <source>
        <dbReference type="Proteomes" id="UP001370490"/>
    </source>
</evidence>
<feature type="repeat" description="PPR" evidence="2">
    <location>
        <begin position="246"/>
        <end position="280"/>
    </location>
</feature>
<dbReference type="FunFam" id="1.25.40.10:FF:000090">
    <property type="entry name" value="Pentatricopeptide repeat-containing protein, chloroplastic"/>
    <property type="match status" value="1"/>
</dbReference>
<feature type="transmembrane region" description="Helical" evidence="3">
    <location>
        <begin position="181"/>
        <end position="200"/>
    </location>
</feature>
<dbReference type="Proteomes" id="UP001370490">
    <property type="component" value="Unassembled WGS sequence"/>
</dbReference>
<keyword evidence="3" id="KW-1133">Transmembrane helix</keyword>
<reference evidence="4 5" key="1">
    <citation type="submission" date="2023-12" db="EMBL/GenBank/DDBJ databases">
        <title>A high-quality genome assembly for Dillenia turbinata (Dilleniales).</title>
        <authorList>
            <person name="Chanderbali A."/>
        </authorList>
    </citation>
    <scope>NUCLEOTIDE SEQUENCE [LARGE SCALE GENOMIC DNA]</scope>
    <source>
        <strain evidence="4">LSX21</strain>
        <tissue evidence="4">Leaf</tissue>
    </source>
</reference>
<sequence>MATYTSNFLRLLSYTKQLTSYVNTGQHARALSLFHHIHSSLSLTLDPFVFPLALKSCSALHCSQLGTSIHSHTLKTSLISNPFVSCALITFYGKCLSISVARKLFDEITNRNVVVWNAIISLYTHSNNVKEALQLFENMDFAPNASTFNSIIAALPEIDDGSYDAIRYYRKMQMMGYKPDLITVLALLPACVGLAALNFIKEIHGYAIRNDIDPSPQLRSGFVEAYGRCGCLDYASRVFFSISDKDVVAWSSLISAYAFHGEARLALEMFREMKMANVKPDGIAFLGVLKACSHAGLADEAKVYFAQMRDVYGVEVSSDHYSCLVDVLSRAGRLYEAYEVIKGMQVKVTAKAWGALLGACRTYGEVELAEIAGRALFEIEPDNPANYVLLARIYQSAGRYEEAQRVRRQMKESGVKIAPGSSWVIDQDSKQKFKMAA</sequence>
<dbReference type="Pfam" id="PF20431">
    <property type="entry name" value="E_motif"/>
    <property type="match status" value="1"/>
</dbReference>
<evidence type="ECO:0000256" key="3">
    <source>
        <dbReference type="SAM" id="Phobius"/>
    </source>
</evidence>
<feature type="repeat" description="PPR" evidence="2">
    <location>
        <begin position="383"/>
        <end position="417"/>
    </location>
</feature>
<dbReference type="GO" id="GO:0003723">
    <property type="term" value="F:RNA binding"/>
    <property type="evidence" value="ECO:0007669"/>
    <property type="project" value="InterPro"/>
</dbReference>
<gene>
    <name evidence="4" type="ORF">RJ641_017414</name>
</gene>
<proteinExistence type="predicted"/>
<evidence type="ECO:0000256" key="2">
    <source>
        <dbReference type="PROSITE-ProRule" id="PRU00708"/>
    </source>
</evidence>